<feature type="signal peptide" evidence="1">
    <location>
        <begin position="1"/>
        <end position="20"/>
    </location>
</feature>
<accession>A0A5A9GP39</accession>
<dbReference type="PROSITE" id="PS51257">
    <property type="entry name" value="PROKAR_LIPOPROTEIN"/>
    <property type="match status" value="1"/>
</dbReference>
<protein>
    <recommendedName>
        <fullName evidence="4">Type VI secretion system protein</fullName>
    </recommendedName>
</protein>
<evidence type="ECO:0000313" key="3">
    <source>
        <dbReference type="Proteomes" id="UP000324927"/>
    </source>
</evidence>
<evidence type="ECO:0000313" key="2">
    <source>
        <dbReference type="EMBL" id="KAA0596177.1"/>
    </source>
</evidence>
<keyword evidence="1" id="KW-0732">Signal</keyword>
<proteinExistence type="predicted"/>
<dbReference type="RefSeq" id="WP_149231573.1">
    <property type="nucleotide sequence ID" value="NZ_JALJXJ010000005.1"/>
</dbReference>
<organism evidence="2 3">
    <name type="scientific">Azospirillum lipoferum</name>
    <dbReference type="NCBI Taxonomy" id="193"/>
    <lineage>
        <taxon>Bacteria</taxon>
        <taxon>Pseudomonadati</taxon>
        <taxon>Pseudomonadota</taxon>
        <taxon>Alphaproteobacteria</taxon>
        <taxon>Rhodospirillales</taxon>
        <taxon>Azospirillaceae</taxon>
        <taxon>Azospirillum</taxon>
    </lineage>
</organism>
<feature type="chain" id="PRO_5023064726" description="Type VI secretion system protein" evidence="1">
    <location>
        <begin position="21"/>
        <end position="162"/>
    </location>
</feature>
<evidence type="ECO:0008006" key="4">
    <source>
        <dbReference type="Google" id="ProtNLM"/>
    </source>
</evidence>
<comment type="caution">
    <text evidence="2">The sequence shown here is derived from an EMBL/GenBank/DDBJ whole genome shotgun (WGS) entry which is preliminary data.</text>
</comment>
<sequence>MRRLALTIALLLAGCAADKAAPSTMDGGMGTAPMLRITADADANGRRPVAVDVVRVADPALARRLGTLDAASWFRDRVALNGEAAGRIAIASWEMVPGQSVILRSLPPFAATPSATIVFARYGTPGAHRALLGQSPDGASQLDIRLGRDGFTMAPLPRDTAP</sequence>
<gene>
    <name evidence="2" type="ORF">FZ942_13515</name>
</gene>
<dbReference type="EMBL" id="VTTN01000004">
    <property type="protein sequence ID" value="KAA0596177.1"/>
    <property type="molecule type" value="Genomic_DNA"/>
</dbReference>
<reference evidence="2 3" key="1">
    <citation type="submission" date="2019-08" db="EMBL/GenBank/DDBJ databases">
        <authorList>
            <person name="Grouzdev D."/>
            <person name="Tikhonova E."/>
            <person name="Kravchenko I."/>
        </authorList>
    </citation>
    <scope>NUCLEOTIDE SEQUENCE [LARGE SCALE GENOMIC DNA]</scope>
    <source>
        <strain evidence="2 3">59b</strain>
    </source>
</reference>
<evidence type="ECO:0000256" key="1">
    <source>
        <dbReference type="SAM" id="SignalP"/>
    </source>
</evidence>
<name>A0A5A9GP39_AZOLI</name>
<dbReference type="AlphaFoldDB" id="A0A5A9GP39"/>
<dbReference type="OrthoDB" id="8588447at2"/>
<dbReference type="Proteomes" id="UP000324927">
    <property type="component" value="Unassembled WGS sequence"/>
</dbReference>
<keyword evidence="3" id="KW-1185">Reference proteome</keyword>